<reference evidence="2" key="2">
    <citation type="submission" date="2013-10" db="EMBL/GenBank/DDBJ databases">
        <authorList>
            <person name="Aslett M."/>
        </authorList>
    </citation>
    <scope>NUCLEOTIDE SEQUENCE [LARGE SCALE GENOMIC DNA]</scope>
    <source>
        <strain evidence="2">Houghton</strain>
    </source>
</reference>
<evidence type="ECO:0000313" key="2">
    <source>
        <dbReference type="EMBL" id="CDJ52864.1"/>
    </source>
</evidence>
<reference evidence="2" key="1">
    <citation type="submission" date="2013-10" db="EMBL/GenBank/DDBJ databases">
        <title>Genomic analysis of the causative agents of coccidiosis in chickens.</title>
        <authorList>
            <person name="Reid A.J."/>
            <person name="Blake D."/>
            <person name="Billington K."/>
            <person name="Browne H."/>
            <person name="Dunn M."/>
            <person name="Hung S."/>
            <person name="Kawahara F."/>
            <person name="Miranda-Saavedra D."/>
            <person name="Mourier T."/>
            <person name="Nagra H."/>
            <person name="Otto T.D."/>
            <person name="Rawlings N."/>
            <person name="Sanchez A."/>
            <person name="Sanders M."/>
            <person name="Subramaniam C."/>
            <person name="Tay Y."/>
            <person name="Dear P."/>
            <person name="Doerig C."/>
            <person name="Gruber A."/>
            <person name="Parkinson J."/>
            <person name="Shirley M."/>
            <person name="Wan K.L."/>
            <person name="Berriman M."/>
            <person name="Tomley F."/>
            <person name="Pain A."/>
        </authorList>
    </citation>
    <scope>NUCLEOTIDE SEQUENCE [LARGE SCALE GENOMIC DNA]</scope>
    <source>
        <strain evidence="2">Houghton</strain>
    </source>
</reference>
<feature type="compositionally biased region" description="Low complexity" evidence="1">
    <location>
        <begin position="13"/>
        <end position="24"/>
    </location>
</feature>
<name>U6LW76_9EIME</name>
<feature type="region of interest" description="Disordered" evidence="1">
    <location>
        <begin position="1"/>
        <end position="91"/>
    </location>
</feature>
<evidence type="ECO:0000256" key="1">
    <source>
        <dbReference type="SAM" id="MobiDB-lite"/>
    </source>
</evidence>
<dbReference type="VEuPathDB" id="ToxoDB:EBH_0053050"/>
<organism evidence="2 3">
    <name type="scientific">Eimeria brunetti</name>
    <dbReference type="NCBI Taxonomy" id="51314"/>
    <lineage>
        <taxon>Eukaryota</taxon>
        <taxon>Sar</taxon>
        <taxon>Alveolata</taxon>
        <taxon>Apicomplexa</taxon>
        <taxon>Conoidasida</taxon>
        <taxon>Coccidia</taxon>
        <taxon>Eucoccidiorida</taxon>
        <taxon>Eimeriorina</taxon>
        <taxon>Eimeriidae</taxon>
        <taxon>Eimeria</taxon>
    </lineage>
</organism>
<gene>
    <name evidence="2" type="ORF">EBH_0053050</name>
</gene>
<dbReference type="EMBL" id="HG713207">
    <property type="protein sequence ID" value="CDJ52864.1"/>
    <property type="molecule type" value="Genomic_DNA"/>
</dbReference>
<dbReference type="OrthoDB" id="348553at2759"/>
<feature type="compositionally biased region" description="Acidic residues" evidence="1">
    <location>
        <begin position="1"/>
        <end position="12"/>
    </location>
</feature>
<evidence type="ECO:0000313" key="3">
    <source>
        <dbReference type="Proteomes" id="UP000030750"/>
    </source>
</evidence>
<feature type="compositionally biased region" description="Acidic residues" evidence="1">
    <location>
        <begin position="71"/>
        <end position="86"/>
    </location>
</feature>
<dbReference type="AlphaFoldDB" id="U6LW76"/>
<sequence length="237" mass="24964">MSDLEVPFEEEAAASGEAVDSAAAEADEEAAAAAAAAAAEEEGAADENGEEEKAEEEEQEEDAAAAAAAAAEEEGEEAEEESEEAAEAAAAAAAEAAAAAAAVEEALGEPPLRGALAVPLGEAPDLSETAEIVAVSTSLHSIKRQFFSSKRLLHFLDCKGVVYFLIDCNRDISSAMSKGTVSFLCRLLYLLSPLPTVSFVPLSPLFHCLLFSTVSFFRCLLFSLSCRLQQRHFFCYE</sequence>
<keyword evidence="3" id="KW-1185">Reference proteome</keyword>
<proteinExistence type="predicted"/>
<accession>U6LW76</accession>
<dbReference type="Proteomes" id="UP000030750">
    <property type="component" value="Unassembled WGS sequence"/>
</dbReference>
<feature type="compositionally biased region" description="Acidic residues" evidence="1">
    <location>
        <begin position="39"/>
        <end position="63"/>
    </location>
</feature>
<protein>
    <submittedName>
        <fullName evidence="2">Uncharacterized protein</fullName>
    </submittedName>
</protein>